<evidence type="ECO:0000256" key="6">
    <source>
        <dbReference type="ARBA" id="ARBA00022989"/>
    </source>
</evidence>
<keyword evidence="12" id="KW-1185">Reference proteome</keyword>
<dbReference type="GO" id="GO:0022857">
    <property type="term" value="F:transmembrane transporter activity"/>
    <property type="evidence" value="ECO:0007669"/>
    <property type="project" value="UniProtKB-UniRule"/>
</dbReference>
<dbReference type="PANTHER" id="PTHR35011:SF10">
    <property type="entry name" value="TRAP TRANSPORTER SMALL PERMEASE PROTEIN"/>
    <property type="match status" value="1"/>
</dbReference>
<keyword evidence="5 9" id="KW-0812">Transmembrane</keyword>
<sequence length="184" mass="19737">MRRILDRVYDLSEWLAMASLCAIAALVFAQVAGRVVDRVIGLFGIAPYGFLVPSLAEIAGYLLVAASFLALAGSLRAGEQIRVSLVLARLPDSARRVIETIVLVLAAALAVFFFAYCVRMVLDSHRFNEVSYGIIPIQLWIPQAAMATGVGVFALALLDDLVTILRGGSASYMATGDGHAEEHL</sequence>
<dbReference type="PANTHER" id="PTHR35011">
    <property type="entry name" value="2,3-DIKETO-L-GULONATE TRAP TRANSPORTER SMALL PERMEASE PROTEIN YIAM"/>
    <property type="match status" value="1"/>
</dbReference>
<comment type="subcellular location">
    <subcellularLocation>
        <location evidence="1 9">Cell inner membrane</location>
        <topology evidence="1 9">Multi-pass membrane protein</topology>
    </subcellularLocation>
</comment>
<dbReference type="Proteomes" id="UP000295131">
    <property type="component" value="Unassembled WGS sequence"/>
</dbReference>
<reference evidence="11 12" key="1">
    <citation type="journal article" date="2013" name="Int. J. Syst. Evol. Microbiol.">
        <title>Hoeflea suaedae sp. nov., an endophytic bacterium isolated from the root of the halophyte Suaeda maritima.</title>
        <authorList>
            <person name="Chung E.J."/>
            <person name="Park J.A."/>
            <person name="Pramanik P."/>
            <person name="Bibi F."/>
            <person name="Jeon C.O."/>
            <person name="Chung Y.R."/>
        </authorList>
    </citation>
    <scope>NUCLEOTIDE SEQUENCE [LARGE SCALE GENOMIC DNA]</scope>
    <source>
        <strain evidence="11 12">YC6898</strain>
    </source>
</reference>
<gene>
    <name evidence="11" type="ORF">E2A64_16505</name>
</gene>
<name>A0A4R5PIC2_9HYPH</name>
<evidence type="ECO:0000256" key="1">
    <source>
        <dbReference type="ARBA" id="ARBA00004429"/>
    </source>
</evidence>
<accession>A0A4R5PIC2</accession>
<dbReference type="RefSeq" id="WP_133285621.1">
    <property type="nucleotide sequence ID" value="NZ_SMSI01000004.1"/>
</dbReference>
<dbReference type="InterPro" id="IPR007387">
    <property type="entry name" value="TRAP_DctQ"/>
</dbReference>
<dbReference type="InterPro" id="IPR055348">
    <property type="entry name" value="DctQ"/>
</dbReference>
<evidence type="ECO:0000259" key="10">
    <source>
        <dbReference type="Pfam" id="PF04290"/>
    </source>
</evidence>
<evidence type="ECO:0000256" key="3">
    <source>
        <dbReference type="ARBA" id="ARBA00022475"/>
    </source>
</evidence>
<dbReference type="EMBL" id="SMSI01000004">
    <property type="protein sequence ID" value="TDH34275.1"/>
    <property type="molecule type" value="Genomic_DNA"/>
</dbReference>
<feature type="transmembrane region" description="Helical" evidence="9">
    <location>
        <begin position="58"/>
        <end position="77"/>
    </location>
</feature>
<evidence type="ECO:0000256" key="8">
    <source>
        <dbReference type="ARBA" id="ARBA00038436"/>
    </source>
</evidence>
<comment type="function">
    <text evidence="9">Part of the tripartite ATP-independent periplasmic (TRAP) transport system.</text>
</comment>
<evidence type="ECO:0000256" key="7">
    <source>
        <dbReference type="ARBA" id="ARBA00023136"/>
    </source>
</evidence>
<evidence type="ECO:0000256" key="4">
    <source>
        <dbReference type="ARBA" id="ARBA00022519"/>
    </source>
</evidence>
<keyword evidence="7 9" id="KW-0472">Membrane</keyword>
<protein>
    <recommendedName>
        <fullName evidence="9">TRAP transporter small permease protein</fullName>
    </recommendedName>
</protein>
<comment type="subunit">
    <text evidence="9">The complex comprises the extracytoplasmic solute receptor protein and the two transmembrane proteins.</text>
</comment>
<comment type="similarity">
    <text evidence="8 9">Belongs to the TRAP transporter small permease family.</text>
</comment>
<proteinExistence type="inferred from homology"/>
<keyword evidence="2 9" id="KW-0813">Transport</keyword>
<comment type="caution">
    <text evidence="11">The sequence shown here is derived from an EMBL/GenBank/DDBJ whole genome shotgun (WGS) entry which is preliminary data.</text>
</comment>
<feature type="transmembrane region" description="Helical" evidence="9">
    <location>
        <begin position="12"/>
        <end position="32"/>
    </location>
</feature>
<keyword evidence="4 9" id="KW-0997">Cell inner membrane</keyword>
<evidence type="ECO:0000256" key="9">
    <source>
        <dbReference type="RuleBase" id="RU369079"/>
    </source>
</evidence>
<evidence type="ECO:0000313" key="12">
    <source>
        <dbReference type="Proteomes" id="UP000295131"/>
    </source>
</evidence>
<keyword evidence="3" id="KW-1003">Cell membrane</keyword>
<dbReference type="Pfam" id="PF04290">
    <property type="entry name" value="DctQ"/>
    <property type="match status" value="1"/>
</dbReference>
<evidence type="ECO:0000256" key="2">
    <source>
        <dbReference type="ARBA" id="ARBA00022448"/>
    </source>
</evidence>
<evidence type="ECO:0000256" key="5">
    <source>
        <dbReference type="ARBA" id="ARBA00022692"/>
    </source>
</evidence>
<feature type="transmembrane region" description="Helical" evidence="9">
    <location>
        <begin position="97"/>
        <end position="122"/>
    </location>
</feature>
<keyword evidence="6 9" id="KW-1133">Transmembrane helix</keyword>
<dbReference type="OrthoDB" id="9797534at2"/>
<dbReference type="GO" id="GO:0005886">
    <property type="term" value="C:plasma membrane"/>
    <property type="evidence" value="ECO:0007669"/>
    <property type="project" value="UniProtKB-SubCell"/>
</dbReference>
<feature type="transmembrane region" description="Helical" evidence="9">
    <location>
        <begin position="134"/>
        <end position="158"/>
    </location>
</feature>
<organism evidence="11 12">
    <name type="scientific">Pseudohoeflea suaedae</name>
    <dbReference type="NCBI Taxonomy" id="877384"/>
    <lineage>
        <taxon>Bacteria</taxon>
        <taxon>Pseudomonadati</taxon>
        <taxon>Pseudomonadota</taxon>
        <taxon>Alphaproteobacteria</taxon>
        <taxon>Hyphomicrobiales</taxon>
        <taxon>Rhizobiaceae</taxon>
        <taxon>Pseudohoeflea</taxon>
    </lineage>
</organism>
<evidence type="ECO:0000313" key="11">
    <source>
        <dbReference type="EMBL" id="TDH34275.1"/>
    </source>
</evidence>
<dbReference type="AlphaFoldDB" id="A0A4R5PIC2"/>
<feature type="domain" description="Tripartite ATP-independent periplasmic transporters DctQ component" evidence="10">
    <location>
        <begin position="24"/>
        <end position="166"/>
    </location>
</feature>
<dbReference type="GO" id="GO:0015740">
    <property type="term" value="P:C4-dicarboxylate transport"/>
    <property type="evidence" value="ECO:0007669"/>
    <property type="project" value="TreeGrafter"/>
</dbReference>